<protein>
    <recommendedName>
        <fullName evidence="3">amidase</fullName>
        <ecNumber evidence="3">3.5.1.4</ecNumber>
    </recommendedName>
</protein>
<dbReference type="FunCoup" id="V5FH63">
    <property type="interactions" value="58"/>
</dbReference>
<name>V5FH63_BYSSN</name>
<comment type="catalytic activity">
    <reaction evidence="1">
        <text>a monocarboxylic acid amide + H2O = a monocarboxylate + NH4(+)</text>
        <dbReference type="Rhea" id="RHEA:12020"/>
        <dbReference type="ChEBI" id="CHEBI:15377"/>
        <dbReference type="ChEBI" id="CHEBI:28938"/>
        <dbReference type="ChEBI" id="CHEBI:35757"/>
        <dbReference type="ChEBI" id="CHEBI:83628"/>
        <dbReference type="EC" id="3.5.1.4"/>
    </reaction>
</comment>
<reference evidence="9" key="1">
    <citation type="journal article" date="2014" name="Genome Announc.">
        <title>Draft genome sequence of the formaldehyde-resistant fungus Byssochlamys spectabilis No. 5 (anamorph Paecilomyces variotii No. 5) (NBRC109023).</title>
        <authorList>
            <person name="Oka T."/>
            <person name="Ekino K."/>
            <person name="Fukuda K."/>
            <person name="Nomura Y."/>
        </authorList>
    </citation>
    <scope>NUCLEOTIDE SEQUENCE [LARGE SCALE GENOMIC DNA]</scope>
    <source>
        <strain evidence="9">No. 5 / NBRC 109023</strain>
    </source>
</reference>
<dbReference type="GO" id="GO:0004040">
    <property type="term" value="F:amidase activity"/>
    <property type="evidence" value="ECO:0007669"/>
    <property type="project" value="UniProtKB-EC"/>
</dbReference>
<evidence type="ECO:0000256" key="3">
    <source>
        <dbReference type="ARBA" id="ARBA00012922"/>
    </source>
</evidence>
<dbReference type="HOGENOM" id="CLU_009600_9_2_1"/>
<sequence length="543" mass="59592">MMFKVSRLSQDSKPKPWETIAATKRQTLRDAIPAEWVIPAEILPSEQETDVTTFPRESGWFTDRELEITSTPAPELLSKLSTGSWTSEEVTKAFCKAAAAAHQLTNCLSEILFDEAISRAKELDDHLTQTGKPVGPFHGLPISLKDNFNIIGKDSTVGFASLVNDPATYNSTLTDLLLETGAVLYVKTNVPTAMMIAETVNNVFGRTVNPRNRNLTSGGSSGGESALIAFGASRIGVGTDIGGSLRIPAACTGIFTLRPSSGRFPNFQTRSGLAGQESVNSVNGPMAKTLPEIELFAKTVVDREPWIHDPKCLPIPWRSVEPKKTLKIGVLWNDGNVTPTPPVARALKETVEKLKSAGHEIVDWDPTGHQAAVKILSRKFLADGGKSIRKLLEPTKEPFRPEMKDYEQSSETGVHELWQIHIERNTLQKEYMERWNASGLDAVLGPTTPYSTVEHGKFTYVGYTGVFNILDYPAVSFPTGVKVDKTLDTPYSEHRALSDIDSRVQNGYNAEAVDGMPVSLQLVGRRLEEEKVLMMTDVVLQAL</sequence>
<feature type="binding site" evidence="6">
    <location>
        <position position="194"/>
    </location>
    <ligand>
        <name>substrate</name>
    </ligand>
</feature>
<dbReference type="InParanoid" id="V5FH63"/>
<dbReference type="OrthoDB" id="6428749at2759"/>
<evidence type="ECO:0000256" key="5">
    <source>
        <dbReference type="PIRSR" id="PIRSR001221-1"/>
    </source>
</evidence>
<feature type="active site" description="Charge relay system" evidence="5">
    <location>
        <position position="145"/>
    </location>
</feature>
<dbReference type="Gene3D" id="3.90.1300.10">
    <property type="entry name" value="Amidase signature (AS) domain"/>
    <property type="match status" value="1"/>
</dbReference>
<evidence type="ECO:0000313" key="8">
    <source>
        <dbReference type="EMBL" id="GAD97024.1"/>
    </source>
</evidence>
<evidence type="ECO:0000256" key="1">
    <source>
        <dbReference type="ARBA" id="ARBA00001311"/>
    </source>
</evidence>
<dbReference type="PROSITE" id="PS00571">
    <property type="entry name" value="AMIDASES"/>
    <property type="match status" value="1"/>
</dbReference>
<dbReference type="EC" id="3.5.1.4" evidence="3"/>
<dbReference type="InterPro" id="IPR023631">
    <property type="entry name" value="Amidase_dom"/>
</dbReference>
<feature type="domain" description="Amidase" evidence="7">
    <location>
        <begin position="89"/>
        <end position="533"/>
    </location>
</feature>
<dbReference type="PANTHER" id="PTHR46072:SF11">
    <property type="entry name" value="AMIDASE-RELATED"/>
    <property type="match status" value="1"/>
</dbReference>
<evidence type="ECO:0000313" key="9">
    <source>
        <dbReference type="Proteomes" id="UP000018001"/>
    </source>
</evidence>
<dbReference type="AlphaFoldDB" id="V5FH63"/>
<keyword evidence="9" id="KW-1185">Reference proteome</keyword>
<dbReference type="PIRSF" id="PIRSF001221">
    <property type="entry name" value="Amidase_fungi"/>
    <property type="match status" value="1"/>
</dbReference>
<feature type="active site" description="Charge relay system" evidence="5">
    <location>
        <position position="220"/>
    </location>
</feature>
<proteinExistence type="inferred from homology"/>
<evidence type="ECO:0000256" key="2">
    <source>
        <dbReference type="ARBA" id="ARBA00009199"/>
    </source>
</evidence>
<feature type="binding site" evidence="6">
    <location>
        <begin position="241"/>
        <end position="244"/>
    </location>
    <ligand>
        <name>substrate</name>
    </ligand>
</feature>
<comment type="caution">
    <text evidence="8">The sequence shown here is derived from an EMBL/GenBank/DDBJ whole genome shotgun (WGS) entry which is preliminary data.</text>
</comment>
<evidence type="ECO:0000256" key="6">
    <source>
        <dbReference type="PIRSR" id="PIRSR001221-2"/>
    </source>
</evidence>
<evidence type="ECO:0000259" key="7">
    <source>
        <dbReference type="Pfam" id="PF01425"/>
    </source>
</evidence>
<comment type="similarity">
    <text evidence="2">Belongs to the amidase family.</text>
</comment>
<dbReference type="eggNOG" id="KOG1212">
    <property type="taxonomic scope" value="Eukaryota"/>
</dbReference>
<dbReference type="SUPFAM" id="SSF75304">
    <property type="entry name" value="Amidase signature (AS) enzymes"/>
    <property type="match status" value="1"/>
</dbReference>
<keyword evidence="4" id="KW-0378">Hydrolase</keyword>
<dbReference type="EMBL" id="BAUL01000182">
    <property type="protein sequence ID" value="GAD97024.1"/>
    <property type="molecule type" value="Genomic_DNA"/>
</dbReference>
<evidence type="ECO:0000256" key="4">
    <source>
        <dbReference type="ARBA" id="ARBA00022801"/>
    </source>
</evidence>
<feature type="active site" description="Acyl-ester intermediate" evidence="5">
    <location>
        <position position="244"/>
    </location>
</feature>
<dbReference type="InterPro" id="IPR036928">
    <property type="entry name" value="AS_sf"/>
</dbReference>
<dbReference type="Pfam" id="PF01425">
    <property type="entry name" value="Amidase"/>
    <property type="match status" value="1"/>
</dbReference>
<organism evidence="8 9">
    <name type="scientific">Byssochlamys spectabilis (strain No. 5 / NBRC 109023)</name>
    <name type="common">Paecilomyces variotii</name>
    <dbReference type="NCBI Taxonomy" id="1356009"/>
    <lineage>
        <taxon>Eukaryota</taxon>
        <taxon>Fungi</taxon>
        <taxon>Dikarya</taxon>
        <taxon>Ascomycota</taxon>
        <taxon>Pezizomycotina</taxon>
        <taxon>Eurotiomycetes</taxon>
        <taxon>Eurotiomycetidae</taxon>
        <taxon>Eurotiales</taxon>
        <taxon>Thermoascaceae</taxon>
        <taxon>Paecilomyces</taxon>
    </lineage>
</organism>
<dbReference type="InterPro" id="IPR020556">
    <property type="entry name" value="Amidase_CS"/>
</dbReference>
<dbReference type="PANTHER" id="PTHR46072">
    <property type="entry name" value="AMIDASE-RELATED-RELATED"/>
    <property type="match status" value="1"/>
</dbReference>
<dbReference type="Proteomes" id="UP000018001">
    <property type="component" value="Unassembled WGS sequence"/>
</dbReference>
<gene>
    <name evidence="8" type="ORF">PVAR5_5693</name>
</gene>
<feature type="binding site" evidence="6">
    <location>
        <position position="220"/>
    </location>
    <ligand>
        <name>substrate</name>
    </ligand>
</feature>
<accession>V5FH63</accession>